<gene>
    <name evidence="2" type="ORF">HINF_LOCUS21130</name>
    <name evidence="1" type="ORF">HINF_LOCUS51001</name>
</gene>
<sequence>MIMVEQLDDATHPTEVPLYYADYTSTFTLFIKLFIIVIFEQYILAKLVAAKIANFALENIIELLNQQLEIITQSFQLYANIPAEQHILSDKDVILEFKIQIALMLQVLPDDEPPIPATQVISDDLTYIVDFQIEIDFKFNYVFNIFPHINAMLEKAIILLFITQILLIQNIQQLKNPIMTAKLISVVEYTYLLDQLNQTHKFSKCVTKLFAESYPIVPKLENCAVPQIDIVTIAFQIDKFPSIIPNYPTLLIVLDQYNDYSVIHQFQISNLVFNYFEYPIICPDADNYFVVKLIYKRCTEFCNIKAESSIQLIIPPNQNSFKVESIQVITFDKIDEPIKNANYYSFIYENITLENKYEEKLPN</sequence>
<comment type="caution">
    <text evidence="1">The sequence shown here is derived from an EMBL/GenBank/DDBJ whole genome shotgun (WGS) entry which is preliminary data.</text>
</comment>
<evidence type="ECO:0000313" key="3">
    <source>
        <dbReference type="Proteomes" id="UP001642409"/>
    </source>
</evidence>
<dbReference type="EMBL" id="CAXDID020000057">
    <property type="protein sequence ID" value="CAL6008457.1"/>
    <property type="molecule type" value="Genomic_DNA"/>
</dbReference>
<keyword evidence="3" id="KW-1185">Reference proteome</keyword>
<protein>
    <submittedName>
        <fullName evidence="2">Hypothetical_protein</fullName>
    </submittedName>
</protein>
<reference evidence="2 3" key="2">
    <citation type="submission" date="2024-07" db="EMBL/GenBank/DDBJ databases">
        <authorList>
            <person name="Akdeniz Z."/>
        </authorList>
    </citation>
    <scope>NUCLEOTIDE SEQUENCE [LARGE SCALE GENOMIC DNA]</scope>
</reference>
<reference evidence="1" key="1">
    <citation type="submission" date="2023-06" db="EMBL/GenBank/DDBJ databases">
        <authorList>
            <person name="Kurt Z."/>
        </authorList>
    </citation>
    <scope>NUCLEOTIDE SEQUENCE</scope>
</reference>
<organism evidence="1">
    <name type="scientific">Hexamita inflata</name>
    <dbReference type="NCBI Taxonomy" id="28002"/>
    <lineage>
        <taxon>Eukaryota</taxon>
        <taxon>Metamonada</taxon>
        <taxon>Diplomonadida</taxon>
        <taxon>Hexamitidae</taxon>
        <taxon>Hexamitinae</taxon>
        <taxon>Hexamita</taxon>
    </lineage>
</organism>
<dbReference type="AlphaFoldDB" id="A0AA86UST2"/>
<dbReference type="Proteomes" id="UP001642409">
    <property type="component" value="Unassembled WGS sequence"/>
</dbReference>
<dbReference type="EMBL" id="CATOUU010000967">
    <property type="protein sequence ID" value="CAI9963356.1"/>
    <property type="molecule type" value="Genomic_DNA"/>
</dbReference>
<name>A0AA86UST2_9EUKA</name>
<evidence type="ECO:0000313" key="2">
    <source>
        <dbReference type="EMBL" id="CAL6008457.1"/>
    </source>
</evidence>
<evidence type="ECO:0000313" key="1">
    <source>
        <dbReference type="EMBL" id="CAI9963356.1"/>
    </source>
</evidence>
<accession>A0AA86UST2</accession>
<proteinExistence type="predicted"/>